<organism evidence="1 2">
    <name type="scientific">Deinococcus wulumuqiensis</name>
    <dbReference type="NCBI Taxonomy" id="980427"/>
    <lineage>
        <taxon>Bacteria</taxon>
        <taxon>Thermotogati</taxon>
        <taxon>Deinococcota</taxon>
        <taxon>Deinococci</taxon>
        <taxon>Deinococcales</taxon>
        <taxon>Deinococcaceae</taxon>
        <taxon>Deinococcus</taxon>
    </lineage>
</organism>
<dbReference type="Proteomes" id="UP000253744">
    <property type="component" value="Plasmid pDrdI"/>
</dbReference>
<reference evidence="1 2" key="1">
    <citation type="submission" date="2018-07" db="EMBL/GenBank/DDBJ databases">
        <title>Complete Genome and Methylome Analysis of Deinococcus wulumuqiensis NEB 479.</title>
        <authorList>
            <person name="Fomenkov A."/>
            <person name="Luyten Y."/>
            <person name="Vincze T."/>
            <person name="Anton B.P."/>
            <person name="Clark T."/>
            <person name="Roberts R.J."/>
            <person name="Morgan R.D."/>
        </authorList>
    </citation>
    <scope>NUCLEOTIDE SEQUENCE [LARGE SCALE GENOMIC DNA]</scope>
    <source>
        <strain evidence="1 2">NEB 479</strain>
        <plasmid evidence="2">Plasmid pdrdi</plasmid>
    </source>
</reference>
<accession>A0A345IMS1</accession>
<name>A0A345IMS1_9DEIO</name>
<proteinExistence type="predicted"/>
<dbReference type="KEGG" id="dwu:DVJ83_18010"/>
<evidence type="ECO:0000313" key="2">
    <source>
        <dbReference type="Proteomes" id="UP000253744"/>
    </source>
</evidence>
<dbReference type="RefSeq" id="WP_114673642.1">
    <property type="nucleotide sequence ID" value="NZ_CP031163.1"/>
</dbReference>
<gene>
    <name evidence="1" type="ORF">DVJ83_18010</name>
</gene>
<sequence length="73" mass="8371">MPDRRAFKLLSWFERDRAHVQLVDAATEGRCIVEWWDEEVTQAIEDGFLDRHDLLGSALAYAASVGLIPEDLR</sequence>
<protein>
    <submittedName>
        <fullName evidence="1">Uncharacterized protein</fullName>
    </submittedName>
</protein>
<evidence type="ECO:0000313" key="1">
    <source>
        <dbReference type="EMBL" id="AXH00994.1"/>
    </source>
</evidence>
<dbReference type="AlphaFoldDB" id="A0A345IMS1"/>
<dbReference type="EMBL" id="CP031163">
    <property type="protein sequence ID" value="AXH00994.1"/>
    <property type="molecule type" value="Genomic_DNA"/>
</dbReference>
<keyword evidence="1" id="KW-0614">Plasmid</keyword>
<geneLocation type="plasmid" evidence="2">
    <name>pdrdi</name>
</geneLocation>